<dbReference type="AlphaFoldDB" id="A0A085V5V1"/>
<sequence length="102" mass="10839">MIWDQTSCSVVSSLLFIAIYLAMSFHHRQTPELSHAVIIAMSCSGAVAAVVLGNLTYFSAPEALGVLGCSKPSIFIGTLAMIWVSITSVTSSVLHPRKIASQ</sequence>
<feature type="transmembrane region" description="Helical" evidence="1">
    <location>
        <begin position="72"/>
        <end position="94"/>
    </location>
</feature>
<reference evidence="2 3" key="1">
    <citation type="submission" date="2014-07" db="EMBL/GenBank/DDBJ databases">
        <title>Draft Genome Sequences of Environmental Pseudomonas syringae strains.</title>
        <authorList>
            <person name="Baltrus D.A."/>
            <person name="Berge O."/>
            <person name="Morris C."/>
        </authorList>
    </citation>
    <scope>NUCLEOTIDE SEQUENCE [LARGE SCALE GENOMIC DNA]</scope>
    <source>
        <strain evidence="2 3">CEB003</strain>
    </source>
</reference>
<dbReference type="RefSeq" id="WP_047576036.1">
    <property type="nucleotide sequence ID" value="NZ_JPQT01000108.1"/>
</dbReference>
<keyword evidence="1" id="KW-0812">Transmembrane</keyword>
<evidence type="ECO:0000313" key="3">
    <source>
        <dbReference type="Proteomes" id="UP000028643"/>
    </source>
</evidence>
<proteinExistence type="predicted"/>
<dbReference type="Proteomes" id="UP000028643">
    <property type="component" value="Unassembled WGS sequence"/>
</dbReference>
<dbReference type="PATRIC" id="fig|317.174.peg.3150"/>
<accession>A0A085V5V1</accession>
<name>A0A085V5V1_PSESX</name>
<keyword evidence="1" id="KW-1133">Transmembrane helix</keyword>
<keyword evidence="1" id="KW-0472">Membrane</keyword>
<feature type="transmembrane region" description="Helical" evidence="1">
    <location>
        <begin position="37"/>
        <end position="60"/>
    </location>
</feature>
<comment type="caution">
    <text evidence="2">The sequence shown here is derived from an EMBL/GenBank/DDBJ whole genome shotgun (WGS) entry which is preliminary data.</text>
</comment>
<evidence type="ECO:0000256" key="1">
    <source>
        <dbReference type="SAM" id="Phobius"/>
    </source>
</evidence>
<protein>
    <submittedName>
        <fullName evidence="2">Uncharacterized protein</fullName>
    </submittedName>
</protein>
<evidence type="ECO:0000313" key="2">
    <source>
        <dbReference type="EMBL" id="KFE50814.1"/>
    </source>
</evidence>
<organism evidence="2 3">
    <name type="scientific">Pseudomonas syringae</name>
    <dbReference type="NCBI Taxonomy" id="317"/>
    <lineage>
        <taxon>Bacteria</taxon>
        <taxon>Pseudomonadati</taxon>
        <taxon>Pseudomonadota</taxon>
        <taxon>Gammaproteobacteria</taxon>
        <taxon>Pseudomonadales</taxon>
        <taxon>Pseudomonadaceae</taxon>
        <taxon>Pseudomonas</taxon>
    </lineage>
</organism>
<gene>
    <name evidence="2" type="ORF">IV02_15420</name>
</gene>
<dbReference type="EMBL" id="JPQT01000108">
    <property type="protein sequence ID" value="KFE50814.1"/>
    <property type="molecule type" value="Genomic_DNA"/>
</dbReference>
<feature type="transmembrane region" description="Helical" evidence="1">
    <location>
        <begin position="6"/>
        <end position="25"/>
    </location>
</feature>